<dbReference type="InterPro" id="IPR012902">
    <property type="entry name" value="N_methyl_site"/>
</dbReference>
<gene>
    <name evidence="2" type="ORF">MNB_SV-4-828</name>
</gene>
<reference evidence="2" key="1">
    <citation type="submission" date="2016-10" db="EMBL/GenBank/DDBJ databases">
        <authorList>
            <person name="de Groot N.N."/>
        </authorList>
    </citation>
    <scope>NUCLEOTIDE SEQUENCE</scope>
</reference>
<accession>A0A1W1E974</accession>
<organism evidence="2">
    <name type="scientific">hydrothermal vent metagenome</name>
    <dbReference type="NCBI Taxonomy" id="652676"/>
    <lineage>
        <taxon>unclassified sequences</taxon>
        <taxon>metagenomes</taxon>
        <taxon>ecological metagenomes</taxon>
    </lineage>
</organism>
<dbReference type="EMBL" id="FPIB01000017">
    <property type="protein sequence ID" value="SFV90503.1"/>
    <property type="molecule type" value="Genomic_DNA"/>
</dbReference>
<keyword evidence="1" id="KW-0812">Transmembrane</keyword>
<name>A0A1W1E974_9ZZZZ</name>
<evidence type="ECO:0000256" key="1">
    <source>
        <dbReference type="SAM" id="Phobius"/>
    </source>
</evidence>
<keyword evidence="1" id="KW-0472">Membrane</keyword>
<protein>
    <recommendedName>
        <fullName evidence="3">Prepilin-type N-terminal cleavage/methylation domain-containing protein</fullName>
    </recommendedName>
</protein>
<keyword evidence="1" id="KW-1133">Transmembrane helix</keyword>
<evidence type="ECO:0000313" key="2">
    <source>
        <dbReference type="EMBL" id="SFV90503.1"/>
    </source>
</evidence>
<dbReference type="NCBIfam" id="TIGR02532">
    <property type="entry name" value="IV_pilin_GFxxxE"/>
    <property type="match status" value="1"/>
</dbReference>
<evidence type="ECO:0008006" key="3">
    <source>
        <dbReference type="Google" id="ProtNLM"/>
    </source>
</evidence>
<dbReference type="AlphaFoldDB" id="A0A1W1E974"/>
<sequence>MKITTLRPAFTLIEILVSVIILATAIVYVMKIYGQKHTETAYIIQRNSAALSDSLFLTQDVLKYTKKETNAYDMLHTLFRDTSDKTRQLLKETKREIYISTPEKLMESEDGPNAEVRKIILKDAFSASYHRFKITGF</sequence>
<feature type="transmembrane region" description="Helical" evidence="1">
    <location>
        <begin position="12"/>
        <end position="30"/>
    </location>
</feature>
<proteinExistence type="predicted"/>